<dbReference type="SUPFAM" id="SSF81383">
    <property type="entry name" value="F-box domain"/>
    <property type="match status" value="1"/>
</dbReference>
<feature type="compositionally biased region" description="Low complexity" evidence="1">
    <location>
        <begin position="14"/>
        <end position="23"/>
    </location>
</feature>
<dbReference type="OrthoDB" id="3246989at2759"/>
<evidence type="ECO:0000259" key="2">
    <source>
        <dbReference type="PROSITE" id="PS50181"/>
    </source>
</evidence>
<dbReference type="Pfam" id="PF00646">
    <property type="entry name" value="F-box"/>
    <property type="match status" value="1"/>
</dbReference>
<accession>A0A2S5B416</accession>
<proteinExistence type="predicted"/>
<evidence type="ECO:0000313" key="3">
    <source>
        <dbReference type="EMBL" id="POY71441.1"/>
    </source>
</evidence>
<dbReference type="AlphaFoldDB" id="A0A2S5B416"/>
<comment type="caution">
    <text evidence="3">The sequence shown here is derived from an EMBL/GenBank/DDBJ whole genome shotgun (WGS) entry which is preliminary data.</text>
</comment>
<reference evidence="3 4" key="1">
    <citation type="journal article" date="2018" name="Front. Microbiol.">
        <title>Prospects for Fungal Bioremediation of Acidic Radioactive Waste Sites: Characterization and Genome Sequence of Rhodotorula taiwanensis MD1149.</title>
        <authorList>
            <person name="Tkavc R."/>
            <person name="Matrosova V.Y."/>
            <person name="Grichenko O.E."/>
            <person name="Gostincar C."/>
            <person name="Volpe R.P."/>
            <person name="Klimenkova P."/>
            <person name="Gaidamakova E.K."/>
            <person name="Zhou C.E."/>
            <person name="Stewart B.J."/>
            <person name="Lyman M.G."/>
            <person name="Malfatti S.A."/>
            <person name="Rubinfeld B."/>
            <person name="Courtot M."/>
            <person name="Singh J."/>
            <person name="Dalgard C.L."/>
            <person name="Hamilton T."/>
            <person name="Frey K.G."/>
            <person name="Gunde-Cimerman N."/>
            <person name="Dugan L."/>
            <person name="Daly M.J."/>
        </authorList>
    </citation>
    <scope>NUCLEOTIDE SEQUENCE [LARGE SCALE GENOMIC DNA]</scope>
    <source>
        <strain evidence="3 4">MD1149</strain>
    </source>
</reference>
<dbReference type="PROSITE" id="PS50181">
    <property type="entry name" value="FBOX"/>
    <property type="match status" value="1"/>
</dbReference>
<feature type="domain" description="F-box" evidence="2">
    <location>
        <begin position="89"/>
        <end position="138"/>
    </location>
</feature>
<keyword evidence="4" id="KW-1185">Reference proteome</keyword>
<dbReference type="STRING" id="741276.A0A2S5B416"/>
<gene>
    <name evidence="3" type="ORF">BMF94_5754</name>
</gene>
<evidence type="ECO:0000313" key="4">
    <source>
        <dbReference type="Proteomes" id="UP000237144"/>
    </source>
</evidence>
<feature type="region of interest" description="Disordered" evidence="1">
    <location>
        <begin position="1"/>
        <end position="85"/>
    </location>
</feature>
<evidence type="ECO:0000256" key="1">
    <source>
        <dbReference type="SAM" id="MobiDB-lite"/>
    </source>
</evidence>
<dbReference type="InterPro" id="IPR001810">
    <property type="entry name" value="F-box_dom"/>
</dbReference>
<dbReference type="Proteomes" id="UP000237144">
    <property type="component" value="Unassembled WGS sequence"/>
</dbReference>
<protein>
    <recommendedName>
        <fullName evidence="2">F-box domain-containing protein</fullName>
    </recommendedName>
</protein>
<organism evidence="3 4">
    <name type="scientific">Rhodotorula taiwanensis</name>
    <dbReference type="NCBI Taxonomy" id="741276"/>
    <lineage>
        <taxon>Eukaryota</taxon>
        <taxon>Fungi</taxon>
        <taxon>Dikarya</taxon>
        <taxon>Basidiomycota</taxon>
        <taxon>Pucciniomycotina</taxon>
        <taxon>Microbotryomycetes</taxon>
        <taxon>Sporidiobolales</taxon>
        <taxon>Sporidiobolaceae</taxon>
        <taxon>Rhodotorula</taxon>
    </lineage>
</organism>
<feature type="compositionally biased region" description="Acidic residues" evidence="1">
    <location>
        <begin position="51"/>
        <end position="62"/>
    </location>
</feature>
<name>A0A2S5B416_9BASI</name>
<dbReference type="InterPro" id="IPR036047">
    <property type="entry name" value="F-box-like_dom_sf"/>
</dbReference>
<feature type="compositionally biased region" description="Basic residues" evidence="1">
    <location>
        <begin position="66"/>
        <end position="85"/>
    </location>
</feature>
<sequence>MPPRRSSRNVKSPAQQVSAAARIAADEDEDAPQASSSKRSGKKVTFKEEGSEYEGEDEEFEEPAAKKSKAANKKGKGKTTPRARKPKKLELFQAVPLDVLLLIMKELDTKTLLAMHRTCSTFRTLLRSGQGASAWKAARANTADIPDLKATDMPEWELAALLFDSSCHVCHKSRAPTVDYNLRARGCAACMRTNSQRIDKMSNPGQFHRRVWECVPESQCKRIPRPRARIQLARILPRPVAGMSYTYFWLPTVHAVSKRLKALDGKPGFDDYVAERKRVKAAAKVDGEDLGRWEVRWKVAKELAGTDAAQSRANKIAANLKDLGYDDNEIASLRFHNLVNQPRDLTHRIWNGIKPQLVQTLDEGREVKRKLAIAQAMKERADKLRPFYNALQASVVSEAARSLFPPFGNFLLFSAIKPLYEPEDTDPSAEDLNRARAAALQEADEFAQTIQRNFLTCLVRAHMAHRQAQNTTQATGERCGAAPLVSAADALTLAKEITSAVKCPKPYCPTYATFPVILDHFKMCGSSALADDDLRTSADQVTAIGHVVAAVGDPTLSSSTSSLYALGRAFKCTACSAQPALGAAYWATAHDPSMTWSTMVNHLLQKHGAQPGKAAVFPKLEFTPPAPPSPGQANPGGFLAGSSP</sequence>
<feature type="region of interest" description="Disordered" evidence="1">
    <location>
        <begin position="619"/>
        <end position="644"/>
    </location>
</feature>
<dbReference type="EMBL" id="PJQD01000085">
    <property type="protein sequence ID" value="POY71441.1"/>
    <property type="molecule type" value="Genomic_DNA"/>
</dbReference>